<comment type="caution">
    <text evidence="2">The sequence shown here is derived from an EMBL/GenBank/DDBJ whole genome shotgun (WGS) entry which is preliminary data.</text>
</comment>
<protein>
    <submittedName>
        <fullName evidence="2">Uncharacterized protein</fullName>
    </submittedName>
</protein>
<dbReference type="EMBL" id="JAHFXS010001488">
    <property type="protein sequence ID" value="KAG9977228.1"/>
    <property type="molecule type" value="Genomic_DNA"/>
</dbReference>
<keyword evidence="3" id="KW-1185">Reference proteome</keyword>
<feature type="compositionally biased region" description="Basic and acidic residues" evidence="1">
    <location>
        <begin position="83"/>
        <end position="106"/>
    </location>
</feature>
<organism evidence="2 3">
    <name type="scientific">Aureobasidium melanogenum</name>
    <name type="common">Aureobasidium pullulans var. melanogenum</name>
    <dbReference type="NCBI Taxonomy" id="46634"/>
    <lineage>
        <taxon>Eukaryota</taxon>
        <taxon>Fungi</taxon>
        <taxon>Dikarya</taxon>
        <taxon>Ascomycota</taxon>
        <taxon>Pezizomycotina</taxon>
        <taxon>Dothideomycetes</taxon>
        <taxon>Dothideomycetidae</taxon>
        <taxon>Dothideales</taxon>
        <taxon>Saccotheciaceae</taxon>
        <taxon>Aureobasidium</taxon>
    </lineage>
</organism>
<feature type="non-terminal residue" evidence="2">
    <location>
        <position position="245"/>
    </location>
</feature>
<feature type="compositionally biased region" description="Basic residues" evidence="1">
    <location>
        <begin position="194"/>
        <end position="206"/>
    </location>
</feature>
<feature type="compositionally biased region" description="Basic and acidic residues" evidence="1">
    <location>
        <begin position="234"/>
        <end position="245"/>
    </location>
</feature>
<gene>
    <name evidence="2" type="ORF">KCU98_g10200</name>
</gene>
<evidence type="ECO:0000313" key="2">
    <source>
        <dbReference type="EMBL" id="KAG9977228.1"/>
    </source>
</evidence>
<proteinExistence type="predicted"/>
<feature type="compositionally biased region" description="Acidic residues" evidence="1">
    <location>
        <begin position="160"/>
        <end position="170"/>
    </location>
</feature>
<feature type="region of interest" description="Disordered" evidence="1">
    <location>
        <begin position="83"/>
        <end position="245"/>
    </location>
</feature>
<feature type="compositionally biased region" description="Acidic residues" evidence="1">
    <location>
        <begin position="107"/>
        <end position="118"/>
    </location>
</feature>
<dbReference type="AlphaFoldDB" id="A0A9P8FP30"/>
<evidence type="ECO:0000313" key="3">
    <source>
        <dbReference type="Proteomes" id="UP000729357"/>
    </source>
</evidence>
<evidence type="ECO:0000256" key="1">
    <source>
        <dbReference type="SAM" id="MobiDB-lite"/>
    </source>
</evidence>
<accession>A0A9P8FP30</accession>
<reference evidence="2" key="2">
    <citation type="submission" date="2021-08" db="EMBL/GenBank/DDBJ databases">
        <authorList>
            <person name="Gostincar C."/>
            <person name="Sun X."/>
            <person name="Song Z."/>
            <person name="Gunde-Cimerman N."/>
        </authorList>
    </citation>
    <scope>NUCLEOTIDE SEQUENCE</scope>
    <source>
        <strain evidence="2">EXF-9298</strain>
    </source>
</reference>
<dbReference type="Proteomes" id="UP000729357">
    <property type="component" value="Unassembled WGS sequence"/>
</dbReference>
<name>A0A9P8FP30_AURME</name>
<sequence>MASGNPFPTRQSLSRSNNEADMLYSMINNLNVKSPYRKYPPLGVPCADGSSTFQLNLRREKWWQMLQEHAWKEKVMMQKFRLDDERKERQKQEQMREAEQEERKEDVEDEQAMQEDMNDEQKKKRKDSLVVEEKDVASVNTSEGVAAGGNIAVSAIYDSSGEEEDNEDEEPHQPEQAKPAKAKKTSGVKDHKEKGHRSEHKVRRVKPLGCMRTHARKGSVASCTSSRTSTSRSSEVDVKEVCQEG</sequence>
<feature type="compositionally biased region" description="Low complexity" evidence="1">
    <location>
        <begin position="222"/>
        <end position="233"/>
    </location>
</feature>
<feature type="compositionally biased region" description="Basic and acidic residues" evidence="1">
    <location>
        <begin position="119"/>
        <end position="136"/>
    </location>
</feature>
<reference evidence="2" key="1">
    <citation type="journal article" date="2021" name="J Fungi (Basel)">
        <title>Virulence traits and population genomics of the black yeast Aureobasidium melanogenum.</title>
        <authorList>
            <person name="Cernosa A."/>
            <person name="Sun X."/>
            <person name="Gostincar C."/>
            <person name="Fang C."/>
            <person name="Gunde-Cimerman N."/>
            <person name="Song Z."/>
        </authorList>
    </citation>
    <scope>NUCLEOTIDE SEQUENCE</scope>
    <source>
        <strain evidence="2">EXF-9298</strain>
    </source>
</reference>